<evidence type="ECO:0000313" key="2">
    <source>
        <dbReference type="Proteomes" id="UP000007360"/>
    </source>
</evidence>
<dbReference type="EMBL" id="AMPO01000014">
    <property type="protein sequence ID" value="EKF84707.1"/>
    <property type="molecule type" value="Genomic_DNA"/>
</dbReference>
<gene>
    <name evidence="1" type="ORF">A994_12548</name>
</gene>
<sequence>MMNIGKVENLFKNLETGNSDIFFKHVSDDVSWTVMGTHPLAGTYLNKEDFISHTFRRLNRILEEGVILKVKNILLQDDTAVVEMESISTALNGKPFNNTYCWVVYFKNDVIVEVRAYVDSALVQKVIDENEK</sequence>
<dbReference type="SUPFAM" id="SSF54427">
    <property type="entry name" value="NTF2-like"/>
    <property type="match status" value="1"/>
</dbReference>
<dbReference type="PANTHER" id="PTHR41252">
    <property type="entry name" value="BLR2505 PROTEIN"/>
    <property type="match status" value="1"/>
</dbReference>
<proteinExistence type="predicted"/>
<protein>
    <recommendedName>
        <fullName evidence="3">SnoaL-like domain-containing protein</fullName>
    </recommendedName>
</protein>
<keyword evidence="2" id="KW-1185">Reference proteome</keyword>
<dbReference type="Gene3D" id="3.10.450.50">
    <property type="match status" value="1"/>
</dbReference>
<reference evidence="1 2" key="1">
    <citation type="journal article" date="2012" name="J. Bacteriol.">
        <title>Draft genome sequence of Methanobacterium formicicum DSM 3637, an archaebacterium isolated from the methane producer amoeba Pelomyxa palustris.</title>
        <authorList>
            <person name="Gutierrez G."/>
        </authorList>
    </citation>
    <scope>NUCLEOTIDE SEQUENCE [LARGE SCALE GENOMIC DNA]</scope>
    <source>
        <strain evidence="2">DSM 3637 / PP1</strain>
    </source>
</reference>
<dbReference type="PANTHER" id="PTHR41252:SF1">
    <property type="entry name" value="BLR2505 PROTEIN"/>
    <property type="match status" value="1"/>
</dbReference>
<organism evidence="1 2">
    <name type="scientific">Methanobacterium formicicum (strain DSM 3637 / PP1)</name>
    <dbReference type="NCBI Taxonomy" id="1204725"/>
    <lineage>
        <taxon>Archaea</taxon>
        <taxon>Methanobacteriati</taxon>
        <taxon>Methanobacteriota</taxon>
        <taxon>Methanomada group</taxon>
        <taxon>Methanobacteria</taxon>
        <taxon>Methanobacteriales</taxon>
        <taxon>Methanobacteriaceae</taxon>
        <taxon>Methanobacterium</taxon>
    </lineage>
</organism>
<name>K2R0J3_METFP</name>
<accession>K2R0J3</accession>
<evidence type="ECO:0000313" key="1">
    <source>
        <dbReference type="EMBL" id="EKF84707.1"/>
    </source>
</evidence>
<dbReference type="Proteomes" id="UP000007360">
    <property type="component" value="Unassembled WGS sequence"/>
</dbReference>
<dbReference type="InterPro" id="IPR032710">
    <property type="entry name" value="NTF2-like_dom_sf"/>
</dbReference>
<dbReference type="PATRIC" id="fig|1204725.3.peg.2519"/>
<dbReference type="AlphaFoldDB" id="K2R0J3"/>
<comment type="caution">
    <text evidence="1">The sequence shown here is derived from an EMBL/GenBank/DDBJ whole genome shotgun (WGS) entry which is preliminary data.</text>
</comment>
<dbReference type="OrthoDB" id="70748at2157"/>
<evidence type="ECO:0008006" key="3">
    <source>
        <dbReference type="Google" id="ProtNLM"/>
    </source>
</evidence>